<reference evidence="2" key="1">
    <citation type="journal article" date="2019" name="Int. J. Syst. Evol. Microbiol.">
        <title>The Global Catalogue of Microorganisms (GCM) 10K type strain sequencing project: providing services to taxonomists for standard genome sequencing and annotation.</title>
        <authorList>
            <consortium name="The Broad Institute Genomics Platform"/>
            <consortium name="The Broad Institute Genome Sequencing Center for Infectious Disease"/>
            <person name="Wu L."/>
            <person name="Ma J."/>
        </authorList>
    </citation>
    <scope>NUCLEOTIDE SEQUENCE [LARGE SCALE GENOMIC DNA]</scope>
    <source>
        <strain evidence="2">JCM 18325</strain>
    </source>
</reference>
<sequence length="477" mass="53374">MNDHNHNHHHNPISRKDFLSKATLGLGAISLASLINPLSAFGASLKTPIGPHFAPKAKRIIFLNMIGAPSQLDLFDYKPILTKMHGVELPNSVMGDRVTATVAAQATKPIVRPLYEFKQRGQSGMWMSDLMPYMAQITDELCMINSMYTESVQHEPAQMFTHTGSEIPGRPTMGSWISYGLGSENENLPNYISLMTKGNEGGSSRLLSSGFLPAEHQGVQLRSGKNPVLFLNNPPGVSESIRREQLNHLQKLQNQNYTTWEDESIKAKMAQYEMAFRMQTSVPEVMNTEGEPDHIYELYGEDSKKPGTFASNCLLARRLAERGVRFVQLYHGGWDHHSNLPKQIPKNCKDVDQASAALIMDLKQRGLLEDTLVIWGGEFGRTSFSQGQLTKDNFGRDHHPDAYTMLMAGAGVKKGLTYGATDDFGYHITENKVHVHDFNATILHLLGIDHEKLNYKYQGRRFRLTDVHGNVVKDILS</sequence>
<dbReference type="Proteomes" id="UP001501433">
    <property type="component" value="Unassembled WGS sequence"/>
</dbReference>
<dbReference type="InterPro" id="IPR010869">
    <property type="entry name" value="DUF1501"/>
</dbReference>
<comment type="caution">
    <text evidence="1">The sequence shown here is derived from an EMBL/GenBank/DDBJ whole genome shotgun (WGS) entry which is preliminary data.</text>
</comment>
<dbReference type="SUPFAM" id="SSF53649">
    <property type="entry name" value="Alkaline phosphatase-like"/>
    <property type="match status" value="1"/>
</dbReference>
<dbReference type="InterPro" id="IPR017850">
    <property type="entry name" value="Alkaline_phosphatase_core_sf"/>
</dbReference>
<dbReference type="Gene3D" id="3.40.720.10">
    <property type="entry name" value="Alkaline Phosphatase, subunit A"/>
    <property type="match status" value="1"/>
</dbReference>
<dbReference type="PANTHER" id="PTHR43737">
    <property type="entry name" value="BLL7424 PROTEIN"/>
    <property type="match status" value="1"/>
</dbReference>
<accession>A0ABP9C6H2</accession>
<dbReference type="Pfam" id="PF07394">
    <property type="entry name" value="DUF1501"/>
    <property type="match status" value="1"/>
</dbReference>
<evidence type="ECO:0000313" key="1">
    <source>
        <dbReference type="EMBL" id="GAA4805783.1"/>
    </source>
</evidence>
<protein>
    <submittedName>
        <fullName evidence="1">DUF1501 domain-containing protein</fullName>
    </submittedName>
</protein>
<evidence type="ECO:0000313" key="2">
    <source>
        <dbReference type="Proteomes" id="UP001501433"/>
    </source>
</evidence>
<proteinExistence type="predicted"/>
<dbReference type="InterPro" id="IPR006311">
    <property type="entry name" value="TAT_signal"/>
</dbReference>
<dbReference type="EMBL" id="BAABJW010000001">
    <property type="protein sequence ID" value="GAA4805783.1"/>
    <property type="molecule type" value="Genomic_DNA"/>
</dbReference>
<gene>
    <name evidence="1" type="ORF">GCM10023330_10370</name>
</gene>
<name>A0ABP9C6H2_9FLAO</name>
<keyword evidence="2" id="KW-1185">Reference proteome</keyword>
<dbReference type="PROSITE" id="PS51318">
    <property type="entry name" value="TAT"/>
    <property type="match status" value="1"/>
</dbReference>
<dbReference type="RefSeq" id="WP_345275877.1">
    <property type="nucleotide sequence ID" value="NZ_BAABJW010000001.1"/>
</dbReference>
<dbReference type="PANTHER" id="PTHR43737:SF1">
    <property type="entry name" value="DUF1501 DOMAIN-CONTAINING PROTEIN"/>
    <property type="match status" value="1"/>
</dbReference>
<organism evidence="1 2">
    <name type="scientific">Litoribaculum gwangyangense</name>
    <dbReference type="NCBI Taxonomy" id="1130722"/>
    <lineage>
        <taxon>Bacteria</taxon>
        <taxon>Pseudomonadati</taxon>
        <taxon>Bacteroidota</taxon>
        <taxon>Flavobacteriia</taxon>
        <taxon>Flavobacteriales</taxon>
        <taxon>Flavobacteriaceae</taxon>
        <taxon>Litoribaculum</taxon>
    </lineage>
</organism>